<reference evidence="10" key="1">
    <citation type="submission" date="2023-03" db="EMBL/GenBank/DDBJ databases">
        <title>Emydomyces testavorans Genome Sequence.</title>
        <authorList>
            <person name="Hoyer L."/>
        </authorList>
    </citation>
    <scope>NUCLEOTIDE SEQUENCE</scope>
    <source>
        <strain evidence="10">16-2883</strain>
    </source>
</reference>
<evidence type="ECO:0000313" key="10">
    <source>
        <dbReference type="EMBL" id="WEW61619.1"/>
    </source>
</evidence>
<dbReference type="Proteomes" id="UP001219355">
    <property type="component" value="Chromosome 5"/>
</dbReference>
<dbReference type="GO" id="GO:0008270">
    <property type="term" value="F:zinc ion binding"/>
    <property type="evidence" value="ECO:0007669"/>
    <property type="project" value="UniProtKB-KW"/>
</dbReference>
<evidence type="ECO:0000313" key="11">
    <source>
        <dbReference type="Proteomes" id="UP001219355"/>
    </source>
</evidence>
<accession>A0AAF0IQ18</accession>
<keyword evidence="2" id="KW-0479">Metal-binding</keyword>
<dbReference type="FunFam" id="3.30.160.60:FF:000201">
    <property type="entry name" value="C2H2 finger domain protein (Gli3)"/>
    <property type="match status" value="1"/>
</dbReference>
<dbReference type="FunFam" id="3.30.160.60:FF:000031">
    <property type="entry name" value="GLI family zinc finger 3"/>
    <property type="match status" value="1"/>
</dbReference>
<dbReference type="SMART" id="SM00355">
    <property type="entry name" value="ZnF_C2H2"/>
    <property type="match status" value="3"/>
</dbReference>
<dbReference type="EMBL" id="CP120631">
    <property type="protein sequence ID" value="WEW61619.1"/>
    <property type="molecule type" value="Genomic_DNA"/>
</dbReference>
<dbReference type="Gene3D" id="3.30.160.60">
    <property type="entry name" value="Classic Zinc Finger"/>
    <property type="match status" value="3"/>
</dbReference>
<evidence type="ECO:0000256" key="5">
    <source>
        <dbReference type="ARBA" id="ARBA00022833"/>
    </source>
</evidence>
<keyword evidence="3" id="KW-0677">Repeat</keyword>
<comment type="subcellular location">
    <subcellularLocation>
        <location evidence="1">Nucleus</location>
    </subcellularLocation>
</comment>
<evidence type="ECO:0000256" key="6">
    <source>
        <dbReference type="ARBA" id="ARBA00023242"/>
    </source>
</evidence>
<dbReference type="InterPro" id="IPR043359">
    <property type="entry name" value="GLI-like"/>
</dbReference>
<dbReference type="InterPro" id="IPR013087">
    <property type="entry name" value="Znf_C2H2_type"/>
</dbReference>
<feature type="domain" description="C2H2-type" evidence="9">
    <location>
        <begin position="172"/>
        <end position="202"/>
    </location>
</feature>
<dbReference type="PANTHER" id="PTHR45718">
    <property type="entry name" value="TRANSCRIPTIONAL ACTIVATOR CUBITUS INTERRUPTUS"/>
    <property type="match status" value="1"/>
</dbReference>
<evidence type="ECO:0000256" key="8">
    <source>
        <dbReference type="SAM" id="MobiDB-lite"/>
    </source>
</evidence>
<feature type="compositionally biased region" description="Basic and acidic residues" evidence="8">
    <location>
        <begin position="48"/>
        <end position="61"/>
    </location>
</feature>
<keyword evidence="6" id="KW-0539">Nucleus</keyword>
<dbReference type="PANTHER" id="PTHR45718:SF4">
    <property type="entry name" value="TRANSCRIPTIONAL ACTIVATOR CUBITUS INTERRUPTUS"/>
    <property type="match status" value="1"/>
</dbReference>
<dbReference type="Pfam" id="PF00096">
    <property type="entry name" value="zf-C2H2"/>
    <property type="match status" value="1"/>
</dbReference>
<name>A0AAF0IQ18_9EURO</name>
<dbReference type="GO" id="GO:0000981">
    <property type="term" value="F:DNA-binding transcription factor activity, RNA polymerase II-specific"/>
    <property type="evidence" value="ECO:0007669"/>
    <property type="project" value="TreeGrafter"/>
</dbReference>
<keyword evidence="4 7" id="KW-0863">Zinc-finger</keyword>
<gene>
    <name evidence="10" type="ORF">PRK78_007110</name>
</gene>
<dbReference type="PROSITE" id="PS00028">
    <property type="entry name" value="ZINC_FINGER_C2H2_1"/>
    <property type="match status" value="1"/>
</dbReference>
<feature type="domain" description="C2H2-type" evidence="9">
    <location>
        <begin position="144"/>
        <end position="171"/>
    </location>
</feature>
<dbReference type="Pfam" id="PF23561">
    <property type="entry name" value="zf-C2H2_15"/>
    <property type="match status" value="1"/>
</dbReference>
<dbReference type="AlphaFoldDB" id="A0AAF0IQ18"/>
<sequence length="354" mass="39741">MAESPGSPLSSLASEEFPEDPQFEDPAPSPSAAHLPRSKRRKTGTTTWDHHTPVSSVHDEIPPTSPSLSISSDSSSELPQSPGLLSLISGGIDEDYSGIGRDQVTVCHWEGCDAKDLGHMDALVKHIHKQHIISRQKKHLCEWKDCPRKGQTHASGYALRAHMRSHTKEKPFYCTLPECDRSFTRSDALSKHMRTVHETEALKVSDTLAKHSTQLGSTGPNLGKLPRIKLKLSQSSKDADYESERNGKEDILKAKESIPIAVFDTKLGFDAHELSLPLSQLYRLLRRQIYWAEQESRRLESEWQRIKNQRKQVWREKESILEDVIHAELKVFKSALTAEDLALARGDDVLPIAP</sequence>
<feature type="region of interest" description="Disordered" evidence="8">
    <location>
        <begin position="1"/>
        <end position="86"/>
    </location>
</feature>
<dbReference type="InterPro" id="IPR056436">
    <property type="entry name" value="Znf-C2H2_ZIC1-5/GLI1-3-like"/>
</dbReference>
<organism evidence="10 11">
    <name type="scientific">Emydomyces testavorans</name>
    <dbReference type="NCBI Taxonomy" id="2070801"/>
    <lineage>
        <taxon>Eukaryota</taxon>
        <taxon>Fungi</taxon>
        <taxon>Dikarya</taxon>
        <taxon>Ascomycota</taxon>
        <taxon>Pezizomycotina</taxon>
        <taxon>Eurotiomycetes</taxon>
        <taxon>Eurotiomycetidae</taxon>
        <taxon>Onygenales</taxon>
        <taxon>Nannizziopsiaceae</taxon>
        <taxon>Emydomyces</taxon>
    </lineage>
</organism>
<evidence type="ECO:0000256" key="2">
    <source>
        <dbReference type="ARBA" id="ARBA00022723"/>
    </source>
</evidence>
<keyword evidence="11" id="KW-1185">Reference proteome</keyword>
<evidence type="ECO:0000256" key="1">
    <source>
        <dbReference type="ARBA" id="ARBA00004123"/>
    </source>
</evidence>
<evidence type="ECO:0000256" key="3">
    <source>
        <dbReference type="ARBA" id="ARBA00022737"/>
    </source>
</evidence>
<dbReference type="SUPFAM" id="SSF57667">
    <property type="entry name" value="beta-beta-alpha zinc fingers"/>
    <property type="match status" value="1"/>
</dbReference>
<dbReference type="GO" id="GO:0005634">
    <property type="term" value="C:nucleus"/>
    <property type="evidence" value="ECO:0007669"/>
    <property type="project" value="UniProtKB-SubCell"/>
</dbReference>
<evidence type="ECO:0000256" key="4">
    <source>
        <dbReference type="ARBA" id="ARBA00022771"/>
    </source>
</evidence>
<protein>
    <recommendedName>
        <fullName evidence="9">C2H2-type domain-containing protein</fullName>
    </recommendedName>
</protein>
<keyword evidence="5" id="KW-0862">Zinc</keyword>
<proteinExistence type="predicted"/>
<evidence type="ECO:0000256" key="7">
    <source>
        <dbReference type="PROSITE-ProRule" id="PRU00042"/>
    </source>
</evidence>
<dbReference type="GO" id="GO:0000978">
    <property type="term" value="F:RNA polymerase II cis-regulatory region sequence-specific DNA binding"/>
    <property type="evidence" value="ECO:0007669"/>
    <property type="project" value="TreeGrafter"/>
</dbReference>
<evidence type="ECO:0000259" key="9">
    <source>
        <dbReference type="PROSITE" id="PS50157"/>
    </source>
</evidence>
<dbReference type="PROSITE" id="PS50157">
    <property type="entry name" value="ZINC_FINGER_C2H2_2"/>
    <property type="match status" value="2"/>
</dbReference>
<feature type="compositionally biased region" description="Low complexity" evidence="8">
    <location>
        <begin position="66"/>
        <end position="82"/>
    </location>
</feature>
<dbReference type="InterPro" id="IPR036236">
    <property type="entry name" value="Znf_C2H2_sf"/>
</dbReference>